<evidence type="ECO:0000313" key="3">
    <source>
        <dbReference type="Proteomes" id="UP000195807"/>
    </source>
</evidence>
<evidence type="ECO:0008006" key="4">
    <source>
        <dbReference type="Google" id="ProtNLM"/>
    </source>
</evidence>
<dbReference type="AlphaFoldDB" id="A0A1Z1FCC3"/>
<organism evidence="2 3">
    <name type="scientific">Croceicoccus marinus</name>
    <dbReference type="NCBI Taxonomy" id="450378"/>
    <lineage>
        <taxon>Bacteria</taxon>
        <taxon>Pseudomonadati</taxon>
        <taxon>Pseudomonadota</taxon>
        <taxon>Alphaproteobacteria</taxon>
        <taxon>Sphingomonadales</taxon>
        <taxon>Erythrobacteraceae</taxon>
        <taxon>Croceicoccus</taxon>
    </lineage>
</organism>
<keyword evidence="3" id="KW-1185">Reference proteome</keyword>
<gene>
    <name evidence="2" type="ORF">A9D14_09450</name>
</gene>
<dbReference type="KEGG" id="cman:A9D14_09450"/>
<evidence type="ECO:0000313" key="2">
    <source>
        <dbReference type="EMBL" id="ARU16373.1"/>
    </source>
</evidence>
<proteinExistence type="predicted"/>
<dbReference type="RefSeq" id="WP_066845659.1">
    <property type="nucleotide sequence ID" value="NZ_CP019602.1"/>
</dbReference>
<protein>
    <recommendedName>
        <fullName evidence="4">TonB C-terminal domain-containing protein</fullName>
    </recommendedName>
</protein>
<name>A0A1Z1FCC3_9SPHN</name>
<dbReference type="Pfam" id="PF13103">
    <property type="entry name" value="TonB_2"/>
    <property type="match status" value="1"/>
</dbReference>
<dbReference type="Proteomes" id="UP000195807">
    <property type="component" value="Chromosome"/>
</dbReference>
<dbReference type="SUPFAM" id="SSF74653">
    <property type="entry name" value="TolA/TonB C-terminal domain"/>
    <property type="match status" value="1"/>
</dbReference>
<dbReference type="Gene3D" id="3.30.1150.10">
    <property type="match status" value="1"/>
</dbReference>
<dbReference type="OrthoDB" id="119084at2"/>
<feature type="chain" id="PRO_5011471147" description="TonB C-terminal domain-containing protein" evidence="1">
    <location>
        <begin position="23"/>
        <end position="169"/>
    </location>
</feature>
<reference evidence="2 3" key="1">
    <citation type="submission" date="2017-01" db="EMBL/GenBank/DDBJ databases">
        <title>Complete genome sequence of esterase-producing bacterium Croceicoccus marinus E4A9.</title>
        <authorList>
            <person name="Wu Y.-H."/>
            <person name="Cheng H."/>
            <person name="Xu L."/>
            <person name="Huo Y.-Y."/>
            <person name="Wang C.-S."/>
            <person name="Xu X.-W."/>
        </authorList>
    </citation>
    <scope>NUCLEOTIDE SEQUENCE [LARGE SCALE GENOMIC DNA]</scope>
    <source>
        <strain evidence="2 3">E4A9</strain>
    </source>
</reference>
<feature type="signal peptide" evidence="1">
    <location>
        <begin position="1"/>
        <end position="22"/>
    </location>
</feature>
<evidence type="ECO:0000256" key="1">
    <source>
        <dbReference type="SAM" id="SignalP"/>
    </source>
</evidence>
<keyword evidence="1" id="KW-0732">Signal</keyword>
<sequence>MKKILACVAAAILLTGAAPTLAKKGKNPPILVDADMSSIQWSSELSRSLDRELLRIRPSARTGMPDALVQVRFEVQDGKAVNARMFRRSGDRWLDRQAMRSIQRLDNIPDVPSDAGDSRTVQANIITANSDTAYRTLNARLMDMEKARMASSRADRTVIALTAGLSPAG</sequence>
<dbReference type="EMBL" id="CP019602">
    <property type="protein sequence ID" value="ARU16373.1"/>
    <property type="molecule type" value="Genomic_DNA"/>
</dbReference>
<dbReference type="STRING" id="450378.GCA_001661675_01900"/>
<accession>A0A1Z1FCC3</accession>